<reference evidence="2 3" key="1">
    <citation type="submission" date="2024-09" db="EMBL/GenBank/DDBJ databases">
        <authorList>
            <person name="Sun Q."/>
            <person name="Mori K."/>
        </authorList>
    </citation>
    <scope>NUCLEOTIDE SEQUENCE [LARGE SCALE GENOMIC DNA]</scope>
    <source>
        <strain evidence="2 3">NCAIM B.02610</strain>
    </source>
</reference>
<evidence type="ECO:0000313" key="2">
    <source>
        <dbReference type="EMBL" id="MFC0471336.1"/>
    </source>
</evidence>
<feature type="signal peptide" evidence="1">
    <location>
        <begin position="1"/>
        <end position="26"/>
    </location>
</feature>
<comment type="caution">
    <text evidence="2">The sequence shown here is derived from an EMBL/GenBank/DDBJ whole genome shotgun (WGS) entry which is preliminary data.</text>
</comment>
<organism evidence="2 3">
    <name type="scientific">Halalkalibacter kiskunsagensis</name>
    <dbReference type="NCBI Taxonomy" id="1548599"/>
    <lineage>
        <taxon>Bacteria</taxon>
        <taxon>Bacillati</taxon>
        <taxon>Bacillota</taxon>
        <taxon>Bacilli</taxon>
        <taxon>Bacillales</taxon>
        <taxon>Bacillaceae</taxon>
        <taxon>Halalkalibacter</taxon>
    </lineage>
</organism>
<sequence length="162" mass="18891">MMKKIQILAVLLVFTFISLLALPTQASVIRDDYPNHFKNNTERNEQIIRDIISSFPNELSFLEEKNSTVSEFFLWDLHKMYAPIGKISTHIKSLHELFMGENPQQRVLYIVSNQPNTTRDDNQLTGFLLYKKTDGTNVLKKLKLGDTEWEVVDIQEKRGEKF</sequence>
<keyword evidence="3" id="KW-1185">Reference proteome</keyword>
<accession>A0ABV6KDF9</accession>
<feature type="chain" id="PRO_5046083954" description="DUF4829 domain-containing protein" evidence="1">
    <location>
        <begin position="27"/>
        <end position="162"/>
    </location>
</feature>
<dbReference type="EMBL" id="JBHLUX010000032">
    <property type="protein sequence ID" value="MFC0471336.1"/>
    <property type="molecule type" value="Genomic_DNA"/>
</dbReference>
<proteinExistence type="predicted"/>
<evidence type="ECO:0008006" key="4">
    <source>
        <dbReference type="Google" id="ProtNLM"/>
    </source>
</evidence>
<keyword evidence="1" id="KW-0732">Signal</keyword>
<gene>
    <name evidence="2" type="ORF">ACFFHM_12765</name>
</gene>
<dbReference type="RefSeq" id="WP_335963963.1">
    <property type="nucleotide sequence ID" value="NZ_JAXBLX010000070.1"/>
</dbReference>
<name>A0ABV6KDF9_9BACI</name>
<protein>
    <recommendedName>
        <fullName evidence="4">DUF4829 domain-containing protein</fullName>
    </recommendedName>
</protein>
<evidence type="ECO:0000313" key="3">
    <source>
        <dbReference type="Proteomes" id="UP001589838"/>
    </source>
</evidence>
<evidence type="ECO:0000256" key="1">
    <source>
        <dbReference type="SAM" id="SignalP"/>
    </source>
</evidence>
<dbReference type="Proteomes" id="UP001589838">
    <property type="component" value="Unassembled WGS sequence"/>
</dbReference>